<dbReference type="InParanoid" id="A5DDC9"/>
<dbReference type="eggNOG" id="ENOG502REGU">
    <property type="taxonomic scope" value="Eukaryota"/>
</dbReference>
<dbReference type="AlphaFoldDB" id="A5DDC9"/>
<dbReference type="GeneID" id="5127646"/>
<name>A5DDC9_PICGU</name>
<keyword evidence="3" id="KW-1185">Reference proteome</keyword>
<keyword evidence="1" id="KW-0812">Transmembrane</keyword>
<sequence>MSEFYTNNLKIIHKYFCYGVYHPVFWSVVAIVATVVVNFSQLFHLAVYGNAEFLFASDYIVDLVQVTVSLLFITRFSMGHFFGPVGETILLSLQNIGCGLLLFHHQYSLVYTPISTIIKVFVICQIACPYGIIAINIVSDWCKDDDDKTPANYREFVIDTNNNFLPIFMGHSFLCINSKFPFAVWPVSVTIYKLAQLAIKFYCIHVFCLFEMVLIRHDIISEGLAPDYAEYYTPVVLGEIKQSAPKHVQTTSNNYLLVAMATIYAFDVLFVVISIYNA</sequence>
<dbReference type="OMA" id="ICILRFQ"/>
<evidence type="ECO:0000256" key="1">
    <source>
        <dbReference type="SAM" id="Phobius"/>
    </source>
</evidence>
<protein>
    <submittedName>
        <fullName evidence="2">Uncharacterized protein</fullName>
    </submittedName>
</protein>
<dbReference type="Proteomes" id="UP000001997">
    <property type="component" value="Unassembled WGS sequence"/>
</dbReference>
<dbReference type="VEuPathDB" id="FungiDB:PGUG_01280"/>
<evidence type="ECO:0000313" key="2">
    <source>
        <dbReference type="EMBL" id="EDK37182.2"/>
    </source>
</evidence>
<dbReference type="OrthoDB" id="4015819at2759"/>
<evidence type="ECO:0000313" key="3">
    <source>
        <dbReference type="Proteomes" id="UP000001997"/>
    </source>
</evidence>
<proteinExistence type="predicted"/>
<feature type="transmembrane region" description="Helical" evidence="1">
    <location>
        <begin position="85"/>
        <end position="104"/>
    </location>
</feature>
<dbReference type="RefSeq" id="XP_001485609.2">
    <property type="nucleotide sequence ID" value="XM_001485559.1"/>
</dbReference>
<dbReference type="EMBL" id="CH408156">
    <property type="protein sequence ID" value="EDK37182.2"/>
    <property type="molecule type" value="Genomic_DNA"/>
</dbReference>
<dbReference type="KEGG" id="pgu:PGUG_01280"/>
<keyword evidence="1" id="KW-0472">Membrane</keyword>
<accession>A5DDC9</accession>
<feature type="transmembrane region" description="Helical" evidence="1">
    <location>
        <begin position="20"/>
        <end position="41"/>
    </location>
</feature>
<gene>
    <name evidence="2" type="ORF">PGUG_01280</name>
</gene>
<organism evidence="2 3">
    <name type="scientific">Meyerozyma guilliermondii (strain ATCC 6260 / CBS 566 / DSM 6381 / JCM 1539 / NBRC 10279 / NRRL Y-324)</name>
    <name type="common">Yeast</name>
    <name type="synonym">Candida guilliermondii</name>
    <dbReference type="NCBI Taxonomy" id="294746"/>
    <lineage>
        <taxon>Eukaryota</taxon>
        <taxon>Fungi</taxon>
        <taxon>Dikarya</taxon>
        <taxon>Ascomycota</taxon>
        <taxon>Saccharomycotina</taxon>
        <taxon>Pichiomycetes</taxon>
        <taxon>Debaryomycetaceae</taxon>
        <taxon>Meyerozyma</taxon>
    </lineage>
</organism>
<reference evidence="2 3" key="1">
    <citation type="journal article" date="2009" name="Nature">
        <title>Evolution of pathogenicity and sexual reproduction in eight Candida genomes.</title>
        <authorList>
            <person name="Butler G."/>
            <person name="Rasmussen M.D."/>
            <person name="Lin M.F."/>
            <person name="Santos M.A."/>
            <person name="Sakthikumar S."/>
            <person name="Munro C.A."/>
            <person name="Rheinbay E."/>
            <person name="Grabherr M."/>
            <person name="Forche A."/>
            <person name="Reedy J.L."/>
            <person name="Agrafioti I."/>
            <person name="Arnaud M.B."/>
            <person name="Bates S."/>
            <person name="Brown A.J."/>
            <person name="Brunke S."/>
            <person name="Costanzo M.C."/>
            <person name="Fitzpatrick D.A."/>
            <person name="de Groot P.W."/>
            <person name="Harris D."/>
            <person name="Hoyer L.L."/>
            <person name="Hube B."/>
            <person name="Klis F.M."/>
            <person name="Kodira C."/>
            <person name="Lennard N."/>
            <person name="Logue M.E."/>
            <person name="Martin R."/>
            <person name="Neiman A.M."/>
            <person name="Nikolaou E."/>
            <person name="Quail M.A."/>
            <person name="Quinn J."/>
            <person name="Santos M.C."/>
            <person name="Schmitzberger F.F."/>
            <person name="Sherlock G."/>
            <person name="Shah P."/>
            <person name="Silverstein K.A."/>
            <person name="Skrzypek M.S."/>
            <person name="Soll D."/>
            <person name="Staggs R."/>
            <person name="Stansfield I."/>
            <person name="Stumpf M.P."/>
            <person name="Sudbery P.E."/>
            <person name="Srikantha T."/>
            <person name="Zeng Q."/>
            <person name="Berman J."/>
            <person name="Berriman M."/>
            <person name="Heitman J."/>
            <person name="Gow N.A."/>
            <person name="Lorenz M.C."/>
            <person name="Birren B.W."/>
            <person name="Kellis M."/>
            <person name="Cuomo C.A."/>
        </authorList>
    </citation>
    <scope>NUCLEOTIDE SEQUENCE [LARGE SCALE GENOMIC DNA]</scope>
    <source>
        <strain evidence="3">ATCC 6260 / CBS 566 / DSM 6381 / JCM 1539 / NBRC 10279 / NRRL Y-324</strain>
    </source>
</reference>
<keyword evidence="1" id="KW-1133">Transmembrane helix</keyword>
<dbReference type="HOGENOM" id="CLU_1001538_0_0_1"/>
<feature type="transmembrane region" description="Helical" evidence="1">
    <location>
        <begin position="116"/>
        <end position="138"/>
    </location>
</feature>
<feature type="transmembrane region" description="Helical" evidence="1">
    <location>
        <begin position="255"/>
        <end position="276"/>
    </location>
</feature>